<accession>A0ACA9R3R4</accession>
<evidence type="ECO:0000313" key="1">
    <source>
        <dbReference type="EMBL" id="CAG8775318.1"/>
    </source>
</evidence>
<comment type="caution">
    <text evidence="1">The sequence shown here is derived from an EMBL/GenBank/DDBJ whole genome shotgun (WGS) entry which is preliminary data.</text>
</comment>
<evidence type="ECO:0000313" key="2">
    <source>
        <dbReference type="Proteomes" id="UP000789920"/>
    </source>
</evidence>
<feature type="non-terminal residue" evidence="1">
    <location>
        <position position="1"/>
    </location>
</feature>
<gene>
    <name evidence="1" type="ORF">RPERSI_LOCUS16897</name>
</gene>
<name>A0ACA9R3R4_9GLOM</name>
<dbReference type="Proteomes" id="UP000789920">
    <property type="component" value="Unassembled WGS sequence"/>
</dbReference>
<feature type="non-terminal residue" evidence="1">
    <location>
        <position position="491"/>
    </location>
</feature>
<keyword evidence="2" id="KW-1185">Reference proteome</keyword>
<proteinExistence type="predicted"/>
<organism evidence="1 2">
    <name type="scientific">Racocetra persica</name>
    <dbReference type="NCBI Taxonomy" id="160502"/>
    <lineage>
        <taxon>Eukaryota</taxon>
        <taxon>Fungi</taxon>
        <taxon>Fungi incertae sedis</taxon>
        <taxon>Mucoromycota</taxon>
        <taxon>Glomeromycotina</taxon>
        <taxon>Glomeromycetes</taxon>
        <taxon>Diversisporales</taxon>
        <taxon>Gigasporaceae</taxon>
        <taxon>Racocetra</taxon>
    </lineage>
</organism>
<dbReference type="EMBL" id="CAJVQC010042441">
    <property type="protein sequence ID" value="CAG8775318.1"/>
    <property type="molecule type" value="Genomic_DNA"/>
</dbReference>
<protein>
    <submittedName>
        <fullName evidence="1">13261_t:CDS:1</fullName>
    </submittedName>
</protein>
<reference evidence="1" key="1">
    <citation type="submission" date="2021-06" db="EMBL/GenBank/DDBJ databases">
        <authorList>
            <person name="Kallberg Y."/>
            <person name="Tangrot J."/>
            <person name="Rosling A."/>
        </authorList>
    </citation>
    <scope>NUCLEOTIDE SEQUENCE</scope>
    <source>
        <strain evidence="1">MA461A</strain>
    </source>
</reference>
<sequence>DKIDIKFGRSFLERVYSTNAKFDVRFTFNRVAMRRMHQALNNPDVNFNRLFPHDHHNQENYEGENNEQITEFYTSQDEYQKRAVKIIKSGEHYPLPFIIFGPPGTGKSATVVEAILQLRNDTKNRILACAASNAAANLLLRKLSEHLPPEEMIRIYATSQKTNKLDSDLHRYCNICRGKFYIPTLTYIEERQVVVTTCNTAGSLYALGRTKPYTHILVDEAGQALEPEIVIALQNGSEDTKIILAGDPKQLGPFVYSPTARKLGLGQSLIERLAKTNYYDFSSTCKYGVKLLINYRTHPEILSFPNATFYEDELQPCRDSNLTNSLINFSYLPKRGYPLMFWKANGEEEREGQSPSWFNAREAGYVLAVVRQLLKEKVKPEDIGIISPYVKQREKINKLLNHKGINGVEIGTVEKFQGQERRVIIISTVRTGSIGFLGEPGRVCVSLTRAQALLIVIGDPKTLMSDKLWGKWLEKVRENGGYSKQRFPNKA</sequence>